<keyword evidence="5" id="KW-1185">Reference proteome</keyword>
<protein>
    <submittedName>
        <fullName evidence="4">SAM-dependent methyltransferase</fullName>
    </submittedName>
</protein>
<sequence length="273" mass="28982">MIADSRQDNTRRAFDDAATDFTALGRHLWDPIGAATAAAAQLGPGDRVMDACCGAGASAIPAAGLVGADGVVDAVDLSGPMVGELRRLSSDLPQLHATQADVTTWDTAGYDAVLCALGIFFFPDMTEGTRHLISRTRPGGRVVFTIWRGDAMAAAGRCLGHAVAAVTDAAPPQEREPHLFDRINKADTYLAWLTELGLTDVDVATHELRLPLTPDLAWLVITGSGYRGALGNLEPDVVEDVRKRYLDSLHAEGITEFDGTTLIGIGLSPRHAR</sequence>
<name>A0A7Z0WLX6_9PSEU</name>
<dbReference type="GO" id="GO:0008168">
    <property type="term" value="F:methyltransferase activity"/>
    <property type="evidence" value="ECO:0007669"/>
    <property type="project" value="UniProtKB-KW"/>
</dbReference>
<comment type="caution">
    <text evidence="4">The sequence shown here is derived from an EMBL/GenBank/DDBJ whole genome shotgun (WGS) entry which is preliminary data.</text>
</comment>
<evidence type="ECO:0000259" key="3">
    <source>
        <dbReference type="Pfam" id="PF13649"/>
    </source>
</evidence>
<dbReference type="InterPro" id="IPR041698">
    <property type="entry name" value="Methyltransf_25"/>
</dbReference>
<dbReference type="Proteomes" id="UP000185696">
    <property type="component" value="Unassembled WGS sequence"/>
</dbReference>
<reference evidence="4 5" key="1">
    <citation type="submission" date="2016-12" db="EMBL/GenBank/DDBJ databases">
        <title>The draft genome sequence of Actinophytocola xinjiangensis.</title>
        <authorList>
            <person name="Wang W."/>
            <person name="Yuan L."/>
        </authorList>
    </citation>
    <scope>NUCLEOTIDE SEQUENCE [LARGE SCALE GENOMIC DNA]</scope>
    <source>
        <strain evidence="4 5">CGMCC 4.4663</strain>
    </source>
</reference>
<dbReference type="PANTHER" id="PTHR43861:SF1">
    <property type="entry name" value="TRANS-ACONITATE 2-METHYLTRANSFERASE"/>
    <property type="match status" value="1"/>
</dbReference>
<dbReference type="OrthoDB" id="7032234at2"/>
<dbReference type="EMBL" id="MSIF01000006">
    <property type="protein sequence ID" value="OLF10555.1"/>
    <property type="molecule type" value="Genomic_DNA"/>
</dbReference>
<dbReference type="Pfam" id="PF13649">
    <property type="entry name" value="Methyltransf_25"/>
    <property type="match status" value="1"/>
</dbReference>
<dbReference type="PANTHER" id="PTHR43861">
    <property type="entry name" value="TRANS-ACONITATE 2-METHYLTRANSFERASE-RELATED"/>
    <property type="match status" value="1"/>
</dbReference>
<feature type="domain" description="Methyltransferase" evidence="3">
    <location>
        <begin position="48"/>
        <end position="140"/>
    </location>
</feature>
<dbReference type="Gene3D" id="3.40.50.150">
    <property type="entry name" value="Vaccinia Virus protein VP39"/>
    <property type="match status" value="1"/>
</dbReference>
<accession>A0A7Z0WLX6</accession>
<keyword evidence="2 4" id="KW-0808">Transferase</keyword>
<dbReference type="RefSeq" id="WP_075133544.1">
    <property type="nucleotide sequence ID" value="NZ_MSIF01000006.1"/>
</dbReference>
<dbReference type="GO" id="GO:0032259">
    <property type="term" value="P:methylation"/>
    <property type="evidence" value="ECO:0007669"/>
    <property type="project" value="UniProtKB-KW"/>
</dbReference>
<evidence type="ECO:0000256" key="2">
    <source>
        <dbReference type="ARBA" id="ARBA00022679"/>
    </source>
</evidence>
<keyword evidence="1 4" id="KW-0489">Methyltransferase</keyword>
<dbReference type="InterPro" id="IPR029063">
    <property type="entry name" value="SAM-dependent_MTases_sf"/>
</dbReference>
<organism evidence="4 5">
    <name type="scientific">Actinophytocola xinjiangensis</name>
    <dbReference type="NCBI Taxonomy" id="485602"/>
    <lineage>
        <taxon>Bacteria</taxon>
        <taxon>Bacillati</taxon>
        <taxon>Actinomycetota</taxon>
        <taxon>Actinomycetes</taxon>
        <taxon>Pseudonocardiales</taxon>
        <taxon>Pseudonocardiaceae</taxon>
    </lineage>
</organism>
<dbReference type="SUPFAM" id="SSF53335">
    <property type="entry name" value="S-adenosyl-L-methionine-dependent methyltransferases"/>
    <property type="match status" value="1"/>
</dbReference>
<dbReference type="CDD" id="cd02440">
    <property type="entry name" value="AdoMet_MTases"/>
    <property type="match status" value="1"/>
</dbReference>
<evidence type="ECO:0000256" key="1">
    <source>
        <dbReference type="ARBA" id="ARBA00022603"/>
    </source>
</evidence>
<proteinExistence type="predicted"/>
<dbReference type="AlphaFoldDB" id="A0A7Z0WLX6"/>
<evidence type="ECO:0000313" key="4">
    <source>
        <dbReference type="EMBL" id="OLF10555.1"/>
    </source>
</evidence>
<gene>
    <name evidence="4" type="ORF">BLA60_15345</name>
</gene>
<evidence type="ECO:0000313" key="5">
    <source>
        <dbReference type="Proteomes" id="UP000185696"/>
    </source>
</evidence>